<proteinExistence type="predicted"/>
<dbReference type="EMBL" id="JAMQON010000001">
    <property type="protein sequence ID" value="MDS0258687.1"/>
    <property type="molecule type" value="Genomic_DNA"/>
</dbReference>
<keyword evidence="3" id="KW-0378">Hydrolase</keyword>
<dbReference type="GO" id="GO:0004519">
    <property type="term" value="F:endonuclease activity"/>
    <property type="evidence" value="ECO:0007669"/>
    <property type="project" value="UniProtKB-KW"/>
</dbReference>
<dbReference type="Gene3D" id="1.10.30.50">
    <property type="match status" value="1"/>
</dbReference>
<organism evidence="3 4">
    <name type="scientific">Haloarcula saliterrae</name>
    <dbReference type="NCBI Taxonomy" id="2950534"/>
    <lineage>
        <taxon>Archaea</taxon>
        <taxon>Methanobacteriati</taxon>
        <taxon>Methanobacteriota</taxon>
        <taxon>Stenosarchaea group</taxon>
        <taxon>Halobacteria</taxon>
        <taxon>Halobacteriales</taxon>
        <taxon>Haloarculaceae</taxon>
        <taxon>Haloarcula</taxon>
    </lineage>
</organism>
<reference evidence="3 4" key="1">
    <citation type="submission" date="2022-06" db="EMBL/GenBank/DDBJ databases">
        <title>Haloarcula sp. a new haloarchaeum isolate from saline soil.</title>
        <authorList>
            <person name="Strakova D."/>
            <person name="Galisteo C."/>
            <person name="Sanchez-Porro C."/>
            <person name="Ventosa A."/>
        </authorList>
    </citation>
    <scope>NUCLEOTIDE SEQUENCE [LARGE SCALE GENOMIC DNA]</scope>
    <source>
        <strain evidence="3 4">S1CR25-12</strain>
    </source>
</reference>
<feature type="region of interest" description="Disordered" evidence="1">
    <location>
        <begin position="230"/>
        <end position="305"/>
    </location>
</feature>
<comment type="caution">
    <text evidence="3">The sequence shown here is derived from an EMBL/GenBank/DDBJ whole genome shotgun (WGS) entry which is preliminary data.</text>
</comment>
<evidence type="ECO:0000259" key="2">
    <source>
        <dbReference type="SMART" id="SM00507"/>
    </source>
</evidence>
<evidence type="ECO:0000256" key="1">
    <source>
        <dbReference type="SAM" id="MobiDB-lite"/>
    </source>
</evidence>
<keyword evidence="3" id="KW-0540">Nuclease</keyword>
<dbReference type="CDD" id="cd00085">
    <property type="entry name" value="HNHc"/>
    <property type="match status" value="1"/>
</dbReference>
<dbReference type="Pfam" id="PF01844">
    <property type="entry name" value="HNH"/>
    <property type="match status" value="1"/>
</dbReference>
<keyword evidence="4" id="KW-1185">Reference proteome</keyword>
<protein>
    <submittedName>
        <fullName evidence="3">HNH endonuclease</fullName>
    </submittedName>
</protein>
<dbReference type="SMART" id="SM00507">
    <property type="entry name" value="HNHc"/>
    <property type="match status" value="1"/>
</dbReference>
<dbReference type="Proteomes" id="UP001259659">
    <property type="component" value="Unassembled WGS sequence"/>
</dbReference>
<dbReference type="RefSeq" id="WP_310918250.1">
    <property type="nucleotide sequence ID" value="NZ_JAMQON010000001.1"/>
</dbReference>
<sequence>MTEDVSNETVDPETRKDVLAAAGHRCKWCGRDGPGAGGVAALQIHHATRDVDEMDEHDLRNLTAVCRRCHNWLHNQPSGDEVPVELTEADSTVLLPQDAEIIQVLAEHGPIRTGDIVDELTPDLSVTAVRERLWVLMGLDNKVEGRDRQIIDQDADTGEWGLTEQISNSARGRIPDDPQTLLQRAEDERVRQALDRGCSRDEVADVIGVVGRTTWHKEKRARAYAFPLNALDDRGGRPSANVEDGDSLTEMPPAEGDDGAETQQRLDAVEDGADGEAGVLSDGGKADQEPTEEDGEDISWSDAKTQLQQTIEALEELEKAL</sequence>
<evidence type="ECO:0000313" key="3">
    <source>
        <dbReference type="EMBL" id="MDS0258687.1"/>
    </source>
</evidence>
<keyword evidence="3" id="KW-0255">Endonuclease</keyword>
<accession>A0ABU2F8U3</accession>
<feature type="compositionally biased region" description="Acidic residues" evidence="1">
    <location>
        <begin position="289"/>
        <end position="299"/>
    </location>
</feature>
<name>A0ABU2F8U3_9EURY</name>
<feature type="domain" description="HNH nuclease" evidence="2">
    <location>
        <begin position="13"/>
        <end position="71"/>
    </location>
</feature>
<dbReference type="InterPro" id="IPR002711">
    <property type="entry name" value="HNH"/>
</dbReference>
<gene>
    <name evidence="3" type="ORF">NDI56_04590</name>
</gene>
<dbReference type="InterPro" id="IPR003615">
    <property type="entry name" value="HNH_nuc"/>
</dbReference>
<evidence type="ECO:0000313" key="4">
    <source>
        <dbReference type="Proteomes" id="UP001259659"/>
    </source>
</evidence>